<dbReference type="GO" id="GO:0006631">
    <property type="term" value="P:fatty acid metabolic process"/>
    <property type="evidence" value="ECO:0007669"/>
    <property type="project" value="UniProtKB-KW"/>
</dbReference>
<dbReference type="Gene3D" id="1.10.12.10">
    <property type="entry name" value="Lyase 2-enoyl-coa Hydratase, Chain A, domain 2"/>
    <property type="match status" value="1"/>
</dbReference>
<evidence type="ECO:0000256" key="1">
    <source>
        <dbReference type="ARBA" id="ARBA00002994"/>
    </source>
</evidence>
<dbReference type="InterPro" id="IPR014748">
    <property type="entry name" value="Enoyl-CoA_hydra_C"/>
</dbReference>
<evidence type="ECO:0000313" key="7">
    <source>
        <dbReference type="EMBL" id="ODQ94387.1"/>
    </source>
</evidence>
<dbReference type="GO" id="GO:0008935">
    <property type="term" value="F:1,4-dihydroxy-2-naphthoyl-CoA synthase activity"/>
    <property type="evidence" value="ECO:0007669"/>
    <property type="project" value="TreeGrafter"/>
</dbReference>
<reference evidence="8" key="1">
    <citation type="submission" date="2016-09" db="EMBL/GenBank/DDBJ databases">
        <authorList>
            <person name="Greninger A.L."/>
            <person name="Jerome K.R."/>
            <person name="Mcnair B."/>
            <person name="Wallis C."/>
            <person name="Fang F."/>
        </authorList>
    </citation>
    <scope>NUCLEOTIDE SEQUENCE [LARGE SCALE GENOMIC DNA]</scope>
    <source>
        <strain evidence="8">M7</strain>
    </source>
</reference>
<organism evidence="7 8">
    <name type="scientific">Mycolicibacterium holsaticum</name>
    <dbReference type="NCBI Taxonomy" id="152142"/>
    <lineage>
        <taxon>Bacteria</taxon>
        <taxon>Bacillati</taxon>
        <taxon>Actinomycetota</taxon>
        <taxon>Actinomycetes</taxon>
        <taxon>Mycobacteriales</taxon>
        <taxon>Mycobacteriaceae</taxon>
        <taxon>Mycolicibacterium</taxon>
    </lineage>
</organism>
<keyword evidence="3" id="KW-0443">Lipid metabolism</keyword>
<name>A0A1E3RYE6_9MYCO</name>
<dbReference type="CDD" id="cd06558">
    <property type="entry name" value="crotonase-like"/>
    <property type="match status" value="1"/>
</dbReference>
<dbReference type="InterPro" id="IPR018376">
    <property type="entry name" value="Enoyl-CoA_hyd/isom_CS"/>
</dbReference>
<dbReference type="RefSeq" id="WP_069404939.1">
    <property type="nucleotide sequence ID" value="NZ_MIGZ01000041.1"/>
</dbReference>
<comment type="catalytic activity">
    <reaction evidence="5">
        <text>a 4-saturated-(3S)-3-hydroxyacyl-CoA = a (3E)-enoyl-CoA + H2O</text>
        <dbReference type="Rhea" id="RHEA:20724"/>
        <dbReference type="ChEBI" id="CHEBI:15377"/>
        <dbReference type="ChEBI" id="CHEBI:58521"/>
        <dbReference type="ChEBI" id="CHEBI:137480"/>
        <dbReference type="EC" id="4.2.1.17"/>
    </reaction>
</comment>
<dbReference type="Gene3D" id="3.90.226.10">
    <property type="entry name" value="2-enoyl-CoA Hydratase, Chain A, domain 1"/>
    <property type="match status" value="1"/>
</dbReference>
<dbReference type="SUPFAM" id="SSF52096">
    <property type="entry name" value="ClpP/crotonase"/>
    <property type="match status" value="1"/>
</dbReference>
<keyword evidence="3" id="KW-0276">Fatty acid metabolism</keyword>
<dbReference type="EMBL" id="MIGZ01000041">
    <property type="protein sequence ID" value="ODQ94387.1"/>
    <property type="molecule type" value="Genomic_DNA"/>
</dbReference>
<dbReference type="InterPro" id="IPR001753">
    <property type="entry name" value="Enoyl-CoA_hydra/iso"/>
</dbReference>
<comment type="function">
    <text evidence="1">Could possibly oxidize fatty acids using specific components.</text>
</comment>
<comment type="caution">
    <text evidence="7">The sequence shown here is derived from an EMBL/GenBank/DDBJ whole genome shotgun (WGS) entry which is preliminary data.</text>
</comment>
<comment type="similarity">
    <text evidence="2 6">Belongs to the enoyl-CoA hydratase/isomerase family.</text>
</comment>
<evidence type="ECO:0000256" key="3">
    <source>
        <dbReference type="ARBA" id="ARBA00022832"/>
    </source>
</evidence>
<dbReference type="InterPro" id="IPR029045">
    <property type="entry name" value="ClpP/crotonase-like_dom_sf"/>
</dbReference>
<dbReference type="GO" id="GO:0005829">
    <property type="term" value="C:cytosol"/>
    <property type="evidence" value="ECO:0007669"/>
    <property type="project" value="TreeGrafter"/>
</dbReference>
<dbReference type="PROSITE" id="PS00166">
    <property type="entry name" value="ENOYL_COA_HYDRATASE"/>
    <property type="match status" value="1"/>
</dbReference>
<evidence type="ECO:0000313" key="8">
    <source>
        <dbReference type="Proteomes" id="UP000094243"/>
    </source>
</evidence>
<dbReference type="Pfam" id="PF00378">
    <property type="entry name" value="ECH_1"/>
    <property type="match status" value="1"/>
</dbReference>
<dbReference type="PANTHER" id="PTHR43113">
    <property type="entry name" value="NUCLEOSIDE-DIPHOSPHATE-SUGAR EPIMERASE"/>
    <property type="match status" value="1"/>
</dbReference>
<dbReference type="OrthoDB" id="9807606at2"/>
<comment type="catalytic activity">
    <reaction evidence="4">
        <text>a (3S)-3-hydroxyacyl-CoA = a (2E)-enoyl-CoA + H2O</text>
        <dbReference type="Rhea" id="RHEA:16105"/>
        <dbReference type="ChEBI" id="CHEBI:15377"/>
        <dbReference type="ChEBI" id="CHEBI:57318"/>
        <dbReference type="ChEBI" id="CHEBI:58856"/>
        <dbReference type="EC" id="4.2.1.17"/>
    </reaction>
</comment>
<dbReference type="PANTHER" id="PTHR43113:SF1">
    <property type="entry name" value="1,4-DIHYDROXY-2-NAPHTHOYL-COA SYNTHASE, PEROXISOMAL"/>
    <property type="match status" value="1"/>
</dbReference>
<dbReference type="GO" id="GO:0004300">
    <property type="term" value="F:enoyl-CoA hydratase activity"/>
    <property type="evidence" value="ECO:0007669"/>
    <property type="project" value="UniProtKB-EC"/>
</dbReference>
<proteinExistence type="inferred from homology"/>
<evidence type="ECO:0000256" key="2">
    <source>
        <dbReference type="ARBA" id="ARBA00005254"/>
    </source>
</evidence>
<gene>
    <name evidence="7" type="ORF">BHQ17_09375</name>
</gene>
<evidence type="ECO:0000256" key="6">
    <source>
        <dbReference type="RuleBase" id="RU003707"/>
    </source>
</evidence>
<accession>A0A1E3RYE6</accession>
<keyword evidence="8" id="KW-1185">Reference proteome</keyword>
<evidence type="ECO:0000256" key="5">
    <source>
        <dbReference type="ARBA" id="ARBA00023717"/>
    </source>
</evidence>
<dbReference type="GO" id="GO:0009234">
    <property type="term" value="P:menaquinone biosynthetic process"/>
    <property type="evidence" value="ECO:0007669"/>
    <property type="project" value="TreeGrafter"/>
</dbReference>
<protein>
    <submittedName>
        <fullName evidence="7">Crotonase</fullName>
    </submittedName>
</protein>
<dbReference type="AlphaFoldDB" id="A0A1E3RYE6"/>
<sequence length="263" mass="29227">MSSDEAAYQDLLVEFDSPVLRITINRPEAGNKFRDLTAIELADVLRRFRSQRELRVAVLTGAGDKFFCIGGEHDPFDSYDYGNVMPIVDVYELIDSVPKPIIAAVNGYAVGGGNVLHTVCDLSIASERAQFRQVGPSVGSFDAGYGTAYLEETIGRKRAKEMWYLNRKYTAEQALAMGLVNEVTPHAELPDRVNEVIDELLGRGPQAIAGLKAAFSGRHTGIVGQARMAHDLLLTQYLRTEEAQEMSRSFRERQPPDPTKFWT</sequence>
<evidence type="ECO:0000256" key="4">
    <source>
        <dbReference type="ARBA" id="ARBA00023709"/>
    </source>
</evidence>
<dbReference type="Proteomes" id="UP000094243">
    <property type="component" value="Unassembled WGS sequence"/>
</dbReference>